<organism evidence="2 3">
    <name type="scientific">Acinetobacter johnsonii</name>
    <dbReference type="NCBI Taxonomy" id="40214"/>
    <lineage>
        <taxon>Bacteria</taxon>
        <taxon>Pseudomonadati</taxon>
        <taxon>Pseudomonadota</taxon>
        <taxon>Gammaproteobacteria</taxon>
        <taxon>Moraxellales</taxon>
        <taxon>Moraxellaceae</taxon>
        <taxon>Acinetobacter</taxon>
    </lineage>
</organism>
<evidence type="ECO:0000256" key="1">
    <source>
        <dbReference type="SAM" id="SignalP"/>
    </source>
</evidence>
<reference evidence="2 3" key="1">
    <citation type="submission" date="2018-06" db="EMBL/GenBank/DDBJ databases">
        <authorList>
            <consortium name="Pathogen Informatics"/>
            <person name="Doyle S."/>
        </authorList>
    </citation>
    <scope>NUCLEOTIDE SEQUENCE [LARGE SCALE GENOMIC DNA]</scope>
    <source>
        <strain evidence="2 3">NCTC10308</strain>
    </source>
</reference>
<proteinExistence type="predicted"/>
<feature type="signal peptide" evidence="1">
    <location>
        <begin position="1"/>
        <end position="21"/>
    </location>
</feature>
<gene>
    <name evidence="2" type="ORF">NCTC10308_01186</name>
</gene>
<evidence type="ECO:0000313" key="2">
    <source>
        <dbReference type="EMBL" id="SUT93644.1"/>
    </source>
</evidence>
<sequence length="153" mass="16369">MKIGALVISIALLSVTQSGFSATGGSFKRFSVSAGWLHAMPQGKANPFNIWTPIANGRNANIGSVSLNAVVNSIDPSDVNADAMKSILNMLGDIYKENPNEPELSQFFELKNVNGTDEVYLKDALSGSADLYGLEQWTAGGVALKFKMQIRSV</sequence>
<dbReference type="EMBL" id="UFRV01000006">
    <property type="protein sequence ID" value="SUT93644.1"/>
    <property type="molecule type" value="Genomic_DNA"/>
</dbReference>
<feature type="chain" id="PRO_5016723240" evidence="1">
    <location>
        <begin position="22"/>
        <end position="153"/>
    </location>
</feature>
<accession>A0A380TYA4</accession>
<name>A0A380TYA4_ACIJO</name>
<keyword evidence="1" id="KW-0732">Signal</keyword>
<dbReference type="Proteomes" id="UP000254227">
    <property type="component" value="Unassembled WGS sequence"/>
</dbReference>
<protein>
    <submittedName>
        <fullName evidence="2">OmpW family protein</fullName>
    </submittedName>
</protein>
<dbReference type="AlphaFoldDB" id="A0A380TYA4"/>
<evidence type="ECO:0000313" key="3">
    <source>
        <dbReference type="Proteomes" id="UP000254227"/>
    </source>
</evidence>